<dbReference type="AlphaFoldDB" id="A0ABD0MB76"/>
<proteinExistence type="predicted"/>
<evidence type="ECO:0000313" key="1">
    <source>
        <dbReference type="EMBL" id="KAK7508506.1"/>
    </source>
</evidence>
<evidence type="ECO:0000313" key="2">
    <source>
        <dbReference type="Proteomes" id="UP001519460"/>
    </source>
</evidence>
<comment type="caution">
    <text evidence="1">The sequence shown here is derived from an EMBL/GenBank/DDBJ whole genome shotgun (WGS) entry which is preliminary data.</text>
</comment>
<sequence>PSQQSVLVPAITLVGDPREINGTIASYLKIQLVKTALAGRVRDTRRRLFCPAATISRGRKRRPGQTAQSVPIDIFVHVTTTVSISACSDARAGAGDSACASRKGGGRTVLELHVQTRAARELPVPDSVLNVADDPHRHHQFSLVSRVASRALLTSLQDTNVSSPCAIEPLDPCTLMHLSVEVEK</sequence>
<dbReference type="Proteomes" id="UP001519460">
    <property type="component" value="Unassembled WGS sequence"/>
</dbReference>
<feature type="non-terminal residue" evidence="1">
    <location>
        <position position="184"/>
    </location>
</feature>
<name>A0ABD0MB76_9CAEN</name>
<keyword evidence="2" id="KW-1185">Reference proteome</keyword>
<protein>
    <submittedName>
        <fullName evidence="1">Uncharacterized protein</fullName>
    </submittedName>
</protein>
<gene>
    <name evidence="1" type="ORF">BaRGS_00000072</name>
</gene>
<organism evidence="1 2">
    <name type="scientific">Batillaria attramentaria</name>
    <dbReference type="NCBI Taxonomy" id="370345"/>
    <lineage>
        <taxon>Eukaryota</taxon>
        <taxon>Metazoa</taxon>
        <taxon>Spiralia</taxon>
        <taxon>Lophotrochozoa</taxon>
        <taxon>Mollusca</taxon>
        <taxon>Gastropoda</taxon>
        <taxon>Caenogastropoda</taxon>
        <taxon>Sorbeoconcha</taxon>
        <taxon>Cerithioidea</taxon>
        <taxon>Batillariidae</taxon>
        <taxon>Batillaria</taxon>
    </lineage>
</organism>
<feature type="non-terminal residue" evidence="1">
    <location>
        <position position="1"/>
    </location>
</feature>
<accession>A0ABD0MB76</accession>
<dbReference type="EMBL" id="JACVVK020000001">
    <property type="protein sequence ID" value="KAK7508506.1"/>
    <property type="molecule type" value="Genomic_DNA"/>
</dbReference>
<reference evidence="1 2" key="1">
    <citation type="journal article" date="2023" name="Sci. Data">
        <title>Genome assembly of the Korean intertidal mud-creeper Batillaria attramentaria.</title>
        <authorList>
            <person name="Patra A.K."/>
            <person name="Ho P.T."/>
            <person name="Jun S."/>
            <person name="Lee S.J."/>
            <person name="Kim Y."/>
            <person name="Won Y.J."/>
        </authorList>
    </citation>
    <scope>NUCLEOTIDE SEQUENCE [LARGE SCALE GENOMIC DNA]</scope>
    <source>
        <strain evidence="1">Wonlab-2016</strain>
    </source>
</reference>